<accession>A0A521G3K2</accession>
<dbReference type="InterPro" id="IPR025354">
    <property type="entry name" value="DUF4258"/>
</dbReference>
<dbReference type="Pfam" id="PF14076">
    <property type="entry name" value="DUF4258"/>
    <property type="match status" value="1"/>
</dbReference>
<reference evidence="1" key="1">
    <citation type="submission" date="2017-07" db="EMBL/GenBank/DDBJ databases">
        <title>The cable genome - Insights into the physiology and evolution of filamentous bacteria capable of sulfide oxidation via long distance electron transfer.</title>
        <authorList>
            <person name="Thorup C."/>
            <person name="Bjerg J.T."/>
            <person name="Schreiber L."/>
            <person name="Nielsen L.P."/>
            <person name="Kjeldsen K.U."/>
            <person name="Boesen T."/>
            <person name="Boggild A."/>
            <person name="Meysman F."/>
            <person name="Geelhoed J."/>
            <person name="Schramm A."/>
        </authorList>
    </citation>
    <scope>NUCLEOTIDE SEQUENCE [LARGE SCALE GENOMIC DNA]</scope>
    <source>
        <strain evidence="1">GS</strain>
    </source>
</reference>
<protein>
    <submittedName>
        <fullName evidence="1">Uncharacterized protein</fullName>
    </submittedName>
</protein>
<evidence type="ECO:0000313" key="2">
    <source>
        <dbReference type="Proteomes" id="UP000316238"/>
    </source>
</evidence>
<dbReference type="EMBL" id="NQJD01000005">
    <property type="protein sequence ID" value="TAA75587.1"/>
    <property type="molecule type" value="Genomic_DNA"/>
</dbReference>
<name>A0A521G3K2_9BACT</name>
<sequence>MDIHAIREQIRAGNYKFSDHAVKRMIKRSIRREEMEAVVLHDEIIEEYPHDKYSQAV</sequence>
<organism evidence="1 2">
    <name type="scientific">Candidatus Electronema aureum</name>
    <dbReference type="NCBI Taxonomy" id="2005002"/>
    <lineage>
        <taxon>Bacteria</taxon>
        <taxon>Pseudomonadati</taxon>
        <taxon>Thermodesulfobacteriota</taxon>
        <taxon>Desulfobulbia</taxon>
        <taxon>Desulfobulbales</taxon>
        <taxon>Desulfobulbaceae</taxon>
        <taxon>Candidatus Electronema</taxon>
    </lineage>
</organism>
<comment type="caution">
    <text evidence="1">The sequence shown here is derived from an EMBL/GenBank/DDBJ whole genome shotgun (WGS) entry which is preliminary data.</text>
</comment>
<keyword evidence="2" id="KW-1185">Reference proteome</keyword>
<dbReference type="Proteomes" id="UP000316238">
    <property type="component" value="Unassembled WGS sequence"/>
</dbReference>
<evidence type="ECO:0000313" key="1">
    <source>
        <dbReference type="EMBL" id="TAA75587.1"/>
    </source>
</evidence>
<gene>
    <name evidence="1" type="ORF">CDV28_10544</name>
</gene>
<proteinExistence type="predicted"/>
<dbReference type="AlphaFoldDB" id="A0A521G3K2"/>